<dbReference type="EMBL" id="SSTD01002097">
    <property type="protein sequence ID" value="TYK28636.1"/>
    <property type="molecule type" value="Genomic_DNA"/>
</dbReference>
<protein>
    <submittedName>
        <fullName evidence="2">Transposon Tf2-1 polyprotein isoform X1</fullName>
    </submittedName>
</protein>
<proteinExistence type="predicted"/>
<evidence type="ECO:0000313" key="2">
    <source>
        <dbReference type="EMBL" id="TYK28636.1"/>
    </source>
</evidence>
<evidence type="ECO:0000313" key="3">
    <source>
        <dbReference type="Proteomes" id="UP000321947"/>
    </source>
</evidence>
<keyword evidence="1" id="KW-0472">Membrane</keyword>
<comment type="caution">
    <text evidence="2">The sequence shown here is derived from an EMBL/GenBank/DDBJ whole genome shotgun (WGS) entry which is preliminary data.</text>
</comment>
<accession>A0A5D3DXY8</accession>
<name>A0A5D3DXY8_CUCMM</name>
<dbReference type="AlphaFoldDB" id="A0A5D3DXY8"/>
<reference evidence="2 3" key="1">
    <citation type="submission" date="2019-08" db="EMBL/GenBank/DDBJ databases">
        <title>Draft genome sequences of two oriental melons (Cucumis melo L. var makuwa).</title>
        <authorList>
            <person name="Kwon S.-Y."/>
        </authorList>
    </citation>
    <scope>NUCLEOTIDE SEQUENCE [LARGE SCALE GENOMIC DNA]</scope>
    <source>
        <strain evidence="3">cv. Chang Bougi</strain>
        <tissue evidence="2">Leaf</tissue>
    </source>
</reference>
<gene>
    <name evidence="2" type="ORF">E5676_scaffold2030G00620</name>
</gene>
<keyword evidence="1" id="KW-0812">Transmembrane</keyword>
<evidence type="ECO:0000256" key="1">
    <source>
        <dbReference type="SAM" id="Phobius"/>
    </source>
</evidence>
<dbReference type="Proteomes" id="UP000321947">
    <property type="component" value="Unassembled WGS sequence"/>
</dbReference>
<keyword evidence="1" id="KW-1133">Transmembrane helix</keyword>
<feature type="transmembrane region" description="Helical" evidence="1">
    <location>
        <begin position="36"/>
        <end position="57"/>
    </location>
</feature>
<organism evidence="2 3">
    <name type="scientific">Cucumis melo var. makuwa</name>
    <name type="common">Oriental melon</name>
    <dbReference type="NCBI Taxonomy" id="1194695"/>
    <lineage>
        <taxon>Eukaryota</taxon>
        <taxon>Viridiplantae</taxon>
        <taxon>Streptophyta</taxon>
        <taxon>Embryophyta</taxon>
        <taxon>Tracheophyta</taxon>
        <taxon>Spermatophyta</taxon>
        <taxon>Magnoliopsida</taxon>
        <taxon>eudicotyledons</taxon>
        <taxon>Gunneridae</taxon>
        <taxon>Pentapetalae</taxon>
        <taxon>rosids</taxon>
        <taxon>fabids</taxon>
        <taxon>Cucurbitales</taxon>
        <taxon>Cucurbitaceae</taxon>
        <taxon>Benincaseae</taxon>
        <taxon>Cucumis</taxon>
    </lineage>
</organism>
<sequence length="72" mass="8561">MLVRFRSIRDETLVGRFLTIKQETTMEEYRNWFVKLLALIAFLQTIVLEETFMNGFIPWLKTEVPLNPVELA</sequence>